<sequence>RLKWLMTPHVSGNHIFIPLSCYVINFVPPKIYVTETICQGHPHINLAYIYQ</sequence>
<protein>
    <submittedName>
        <fullName evidence="1">Uncharacterized protein</fullName>
    </submittedName>
</protein>
<gene>
    <name evidence="1" type="ORF">MHI_LOCUS849764</name>
</gene>
<feature type="non-terminal residue" evidence="1">
    <location>
        <position position="1"/>
    </location>
</feature>
<name>A0A6V7HHZ7_9HYME</name>
<reference evidence="1" key="1">
    <citation type="submission" date="2020-07" db="EMBL/GenBank/DDBJ databases">
        <authorList>
            <person name="Nazaruddin N."/>
        </authorList>
    </citation>
    <scope>NUCLEOTIDE SEQUENCE</scope>
</reference>
<comment type="caution">
    <text evidence="1">The sequence shown here is derived from an EMBL/GenBank/DDBJ whole genome shotgun (WGS) entry which is preliminary data.</text>
</comment>
<accession>A0A6V7HHZ7</accession>
<dbReference type="AlphaFoldDB" id="A0A6V7HHZ7"/>
<evidence type="ECO:0000313" key="2">
    <source>
        <dbReference type="Proteomes" id="UP000752696"/>
    </source>
</evidence>
<feature type="non-terminal residue" evidence="1">
    <location>
        <position position="51"/>
    </location>
</feature>
<evidence type="ECO:0000313" key="1">
    <source>
        <dbReference type="EMBL" id="CAD1479298.1"/>
    </source>
</evidence>
<proteinExistence type="predicted"/>
<organism evidence="1 2">
    <name type="scientific">Heterotrigona itama</name>
    <dbReference type="NCBI Taxonomy" id="395501"/>
    <lineage>
        <taxon>Eukaryota</taxon>
        <taxon>Metazoa</taxon>
        <taxon>Ecdysozoa</taxon>
        <taxon>Arthropoda</taxon>
        <taxon>Hexapoda</taxon>
        <taxon>Insecta</taxon>
        <taxon>Pterygota</taxon>
        <taxon>Neoptera</taxon>
        <taxon>Endopterygota</taxon>
        <taxon>Hymenoptera</taxon>
        <taxon>Apocrita</taxon>
        <taxon>Aculeata</taxon>
        <taxon>Apoidea</taxon>
        <taxon>Anthophila</taxon>
        <taxon>Apidae</taxon>
        <taxon>Heterotrigona</taxon>
    </lineage>
</organism>
<dbReference type="Proteomes" id="UP000752696">
    <property type="component" value="Unassembled WGS sequence"/>
</dbReference>
<dbReference type="EMBL" id="CAJDYZ010011290">
    <property type="protein sequence ID" value="CAD1479298.1"/>
    <property type="molecule type" value="Genomic_DNA"/>
</dbReference>
<keyword evidence="2" id="KW-1185">Reference proteome</keyword>